<dbReference type="Gramene" id="PVH47206">
    <property type="protein sequence ID" value="PVH47206"/>
    <property type="gene ID" value="PAHAL_4G003300"/>
</dbReference>
<dbReference type="AlphaFoldDB" id="A0A2T8JBA0"/>
<name>A0A2T8JBA0_9POAL</name>
<protein>
    <submittedName>
        <fullName evidence="2">Uncharacterized protein</fullName>
    </submittedName>
</protein>
<feature type="region of interest" description="Disordered" evidence="1">
    <location>
        <begin position="1"/>
        <end position="50"/>
    </location>
</feature>
<organism evidence="2">
    <name type="scientific">Panicum hallii</name>
    <dbReference type="NCBI Taxonomy" id="206008"/>
    <lineage>
        <taxon>Eukaryota</taxon>
        <taxon>Viridiplantae</taxon>
        <taxon>Streptophyta</taxon>
        <taxon>Embryophyta</taxon>
        <taxon>Tracheophyta</taxon>
        <taxon>Spermatophyta</taxon>
        <taxon>Magnoliopsida</taxon>
        <taxon>Liliopsida</taxon>
        <taxon>Poales</taxon>
        <taxon>Poaceae</taxon>
        <taxon>PACMAD clade</taxon>
        <taxon>Panicoideae</taxon>
        <taxon>Panicodae</taxon>
        <taxon>Paniceae</taxon>
        <taxon>Panicinae</taxon>
        <taxon>Panicum</taxon>
        <taxon>Panicum sect. Panicum</taxon>
    </lineage>
</organism>
<dbReference type="Proteomes" id="UP000243499">
    <property type="component" value="Chromosome 4"/>
</dbReference>
<evidence type="ECO:0000313" key="2">
    <source>
        <dbReference type="EMBL" id="PVH47206.1"/>
    </source>
</evidence>
<proteinExistence type="predicted"/>
<gene>
    <name evidence="2" type="ORF">PAHAL_4G003300</name>
</gene>
<dbReference type="EMBL" id="CM008049">
    <property type="protein sequence ID" value="PVH47206.1"/>
    <property type="molecule type" value="Genomic_DNA"/>
</dbReference>
<accession>A0A2T8JBA0</accession>
<sequence>MVRGERRKWALPLSPPAPAPILPSRSIESNRNPFRLEATTPSRGIPKSRG</sequence>
<reference evidence="2" key="1">
    <citation type="submission" date="2018-04" db="EMBL/GenBank/DDBJ databases">
        <title>WGS assembly of Panicum hallii.</title>
        <authorList>
            <person name="Lovell J."/>
            <person name="Jenkins J."/>
            <person name="Lowry D."/>
            <person name="Mamidi S."/>
            <person name="Sreedasyam A."/>
            <person name="Weng X."/>
            <person name="Barry K."/>
            <person name="Bonette J."/>
            <person name="Campitelli B."/>
            <person name="Daum C."/>
            <person name="Gordon S."/>
            <person name="Gould B."/>
            <person name="Lipzen A."/>
            <person name="Macqueen A."/>
            <person name="Palacio-Mejia J."/>
            <person name="Plott C."/>
            <person name="Shakirov E."/>
            <person name="Shu S."/>
            <person name="Yoshinaga Y."/>
            <person name="Zane M."/>
            <person name="Rokhsar D."/>
            <person name="Grimwood J."/>
            <person name="Schmutz J."/>
            <person name="Juenger T."/>
        </authorList>
    </citation>
    <scope>NUCLEOTIDE SEQUENCE [LARGE SCALE GENOMIC DNA]</scope>
    <source>
        <strain evidence="2">FIL2</strain>
    </source>
</reference>
<evidence type="ECO:0000256" key="1">
    <source>
        <dbReference type="SAM" id="MobiDB-lite"/>
    </source>
</evidence>